<dbReference type="AlphaFoldDB" id="A0A0F8WJC8"/>
<gene>
    <name evidence="2" type="ORF">LCGC14_3061310</name>
</gene>
<reference evidence="2" key="1">
    <citation type="journal article" date="2015" name="Nature">
        <title>Complex archaea that bridge the gap between prokaryotes and eukaryotes.</title>
        <authorList>
            <person name="Spang A."/>
            <person name="Saw J.H."/>
            <person name="Jorgensen S.L."/>
            <person name="Zaremba-Niedzwiedzka K."/>
            <person name="Martijn J."/>
            <person name="Lind A.E."/>
            <person name="van Eijk R."/>
            <person name="Schleper C."/>
            <person name="Guy L."/>
            <person name="Ettema T.J."/>
        </authorList>
    </citation>
    <scope>NUCLEOTIDE SEQUENCE</scope>
</reference>
<accession>A0A0F8WJC8</accession>
<organism evidence="2">
    <name type="scientific">marine sediment metagenome</name>
    <dbReference type="NCBI Taxonomy" id="412755"/>
    <lineage>
        <taxon>unclassified sequences</taxon>
        <taxon>metagenomes</taxon>
        <taxon>ecological metagenomes</taxon>
    </lineage>
</organism>
<name>A0A0F8WJC8_9ZZZZ</name>
<sequence>PAPKRGNLTKKTDKEGKEYDQTILVVDSIASMPWETEGAPKTGGNKGAPKAAAKKAKGAAKKAAVDNSNSDKEALTEKAVTFLVEQLAKNPDGINKKDLPVLLVNGFAKDKDRNKVVALVYKDEWLSDGARPFSYEDEVITL</sequence>
<comment type="caution">
    <text evidence="2">The sequence shown here is derived from an EMBL/GenBank/DDBJ whole genome shotgun (WGS) entry which is preliminary data.</text>
</comment>
<dbReference type="EMBL" id="LAZR01064829">
    <property type="protein sequence ID" value="KKK56758.1"/>
    <property type="molecule type" value="Genomic_DNA"/>
</dbReference>
<evidence type="ECO:0000256" key="1">
    <source>
        <dbReference type="SAM" id="MobiDB-lite"/>
    </source>
</evidence>
<feature type="non-terminal residue" evidence="2">
    <location>
        <position position="1"/>
    </location>
</feature>
<proteinExistence type="predicted"/>
<protein>
    <submittedName>
        <fullName evidence="2">Uncharacterized protein</fullName>
    </submittedName>
</protein>
<feature type="compositionally biased region" description="Low complexity" evidence="1">
    <location>
        <begin position="39"/>
        <end position="51"/>
    </location>
</feature>
<feature type="region of interest" description="Disordered" evidence="1">
    <location>
        <begin position="34"/>
        <end position="54"/>
    </location>
</feature>
<evidence type="ECO:0000313" key="2">
    <source>
        <dbReference type="EMBL" id="KKK56758.1"/>
    </source>
</evidence>